<reference evidence="9 10" key="2">
    <citation type="journal article" date="2022" name="Mol. Biol. Evol.">
        <title>Comparative Genomics Reveals Insights into the Divergent Evolution of Astigmatic Mites and Household Pest Adaptations.</title>
        <authorList>
            <person name="Xiong Q."/>
            <person name="Wan A.T."/>
            <person name="Liu X."/>
            <person name="Fung C.S."/>
            <person name="Xiao X."/>
            <person name="Malainual N."/>
            <person name="Hou J."/>
            <person name="Wang L."/>
            <person name="Wang M."/>
            <person name="Yang K.Y."/>
            <person name="Cui Y."/>
            <person name="Leung E.L."/>
            <person name="Nong W."/>
            <person name="Shin S.K."/>
            <person name="Au S.W."/>
            <person name="Jeong K.Y."/>
            <person name="Chew F.T."/>
            <person name="Hui J.H."/>
            <person name="Leung T.F."/>
            <person name="Tungtrongchitr A."/>
            <person name="Zhong N."/>
            <person name="Liu Z."/>
            <person name="Tsui S.K."/>
        </authorList>
    </citation>
    <scope>NUCLEOTIDE SEQUENCE [LARGE SCALE GENOMIC DNA]</scope>
    <source>
        <strain evidence="9">Derp</strain>
    </source>
</reference>
<dbReference type="CDD" id="cd00086">
    <property type="entry name" value="homeodomain"/>
    <property type="match status" value="1"/>
</dbReference>
<name>A0ABQ8JU27_DERPT</name>
<dbReference type="InterPro" id="IPR020479">
    <property type="entry name" value="HD_metazoa"/>
</dbReference>
<reference evidence="9 10" key="1">
    <citation type="journal article" date="2018" name="J. Allergy Clin. Immunol.">
        <title>High-quality assembly of Dermatophagoides pteronyssinus genome and transcriptome reveals a wide range of novel allergens.</title>
        <authorList>
            <person name="Liu X.Y."/>
            <person name="Yang K.Y."/>
            <person name="Wang M.Q."/>
            <person name="Kwok J.S."/>
            <person name="Zeng X."/>
            <person name="Yang Z."/>
            <person name="Xiao X.J."/>
            <person name="Lau C.P."/>
            <person name="Li Y."/>
            <person name="Huang Z.M."/>
            <person name="Ba J.G."/>
            <person name="Yim A.K."/>
            <person name="Ouyang C.Y."/>
            <person name="Ngai S.M."/>
            <person name="Chan T.F."/>
            <person name="Leung E.L."/>
            <person name="Liu L."/>
            <person name="Liu Z.G."/>
            <person name="Tsui S.K."/>
        </authorList>
    </citation>
    <scope>NUCLEOTIDE SEQUENCE [LARGE SCALE GENOMIC DNA]</scope>
    <source>
        <strain evidence="9">Derp</strain>
    </source>
</reference>
<dbReference type="SMART" id="SM00389">
    <property type="entry name" value="HOX"/>
    <property type="match status" value="1"/>
</dbReference>
<feature type="DNA-binding region" description="Homeobox" evidence="5">
    <location>
        <begin position="311"/>
        <end position="370"/>
    </location>
</feature>
<keyword evidence="4 5" id="KW-0539">Nucleus</keyword>
<evidence type="ECO:0000256" key="7">
    <source>
        <dbReference type="SAM" id="MobiDB-lite"/>
    </source>
</evidence>
<evidence type="ECO:0000256" key="5">
    <source>
        <dbReference type="PROSITE-ProRule" id="PRU00108"/>
    </source>
</evidence>
<keyword evidence="10" id="KW-1185">Reference proteome</keyword>
<comment type="caution">
    <text evidence="9">The sequence shown here is derived from an EMBL/GenBank/DDBJ whole genome shotgun (WGS) entry which is preliminary data.</text>
</comment>
<dbReference type="PROSITE" id="PS00027">
    <property type="entry name" value="HOMEOBOX_1"/>
    <property type="match status" value="1"/>
</dbReference>
<feature type="region of interest" description="Disordered" evidence="7">
    <location>
        <begin position="372"/>
        <end position="391"/>
    </location>
</feature>
<dbReference type="InterPro" id="IPR017970">
    <property type="entry name" value="Homeobox_CS"/>
</dbReference>
<dbReference type="PRINTS" id="PR00031">
    <property type="entry name" value="HTHREPRESSR"/>
</dbReference>
<organism evidence="9 10">
    <name type="scientific">Dermatophagoides pteronyssinus</name>
    <name type="common">European house dust mite</name>
    <dbReference type="NCBI Taxonomy" id="6956"/>
    <lineage>
        <taxon>Eukaryota</taxon>
        <taxon>Metazoa</taxon>
        <taxon>Ecdysozoa</taxon>
        <taxon>Arthropoda</taxon>
        <taxon>Chelicerata</taxon>
        <taxon>Arachnida</taxon>
        <taxon>Acari</taxon>
        <taxon>Acariformes</taxon>
        <taxon>Sarcoptiformes</taxon>
        <taxon>Astigmata</taxon>
        <taxon>Psoroptidia</taxon>
        <taxon>Analgoidea</taxon>
        <taxon>Pyroglyphidae</taxon>
        <taxon>Dermatophagoidinae</taxon>
        <taxon>Dermatophagoides</taxon>
    </lineage>
</organism>
<evidence type="ECO:0000256" key="6">
    <source>
        <dbReference type="RuleBase" id="RU000682"/>
    </source>
</evidence>
<dbReference type="EMBL" id="NJHN03000012">
    <property type="protein sequence ID" value="KAH9426091.1"/>
    <property type="molecule type" value="Genomic_DNA"/>
</dbReference>
<keyword evidence="3 5" id="KW-0371">Homeobox</keyword>
<feature type="compositionally biased region" description="Low complexity" evidence="7">
    <location>
        <begin position="194"/>
        <end position="203"/>
    </location>
</feature>
<evidence type="ECO:0000256" key="4">
    <source>
        <dbReference type="ARBA" id="ARBA00023242"/>
    </source>
</evidence>
<evidence type="ECO:0000256" key="3">
    <source>
        <dbReference type="ARBA" id="ARBA00023155"/>
    </source>
</evidence>
<sequence>MENEINSTLLNDFDMVGQKLSNNSSLSSSSSSSFLIRDILANNDKHRKLNSQFMQQQQPQQRNQLFNWLLLTNQQQQQQHLPTLTDGYNQSIMRSFIDSNNNDNQQLNDHNRLLLTDPIVQQRFYQNLCYYAIQQQMVNTTTTAMDSQIGSSSSSSSSPSTNSKFQPQQKTLVKQSSSMMNGTQTKSKNMKRTNQNNKSKQSSLNIRNRIKIGKSNRIKNECTKTNAKPSLILKSIDDDNNNDNVERNDKLTSLEMIINMSNEIIQQQQQQQPDLNCPLKLSRSSGSNDSDQDSDMEPINCRNHNQRYRKIRRNRTVFTELQLMGLERRFDSQKYLSTPDRTDLAIALGLTQLQVKTWYQNRRMKWKKQVMQNGCPFPPTKPKGRPKKDSIPTYGLEFTKSILCPLMNAIDSESTPSSLSSSSSTSTVVVATIADALNSSSF</sequence>
<dbReference type="PROSITE" id="PS50071">
    <property type="entry name" value="HOMEOBOX_2"/>
    <property type="match status" value="1"/>
</dbReference>
<evidence type="ECO:0000313" key="10">
    <source>
        <dbReference type="Proteomes" id="UP000887458"/>
    </source>
</evidence>
<dbReference type="InterPro" id="IPR000047">
    <property type="entry name" value="HTH_motif"/>
</dbReference>
<feature type="domain" description="Homeobox" evidence="8">
    <location>
        <begin position="309"/>
        <end position="369"/>
    </location>
</feature>
<dbReference type="PANTHER" id="PTHR24333">
    <property type="entry name" value="HOMEO BOX HB9 LIKE A-RELATED"/>
    <property type="match status" value="1"/>
</dbReference>
<protein>
    <recommendedName>
        <fullName evidence="8">Homeobox domain-containing protein</fullName>
    </recommendedName>
</protein>
<evidence type="ECO:0000259" key="8">
    <source>
        <dbReference type="PROSITE" id="PS50071"/>
    </source>
</evidence>
<evidence type="ECO:0000313" key="9">
    <source>
        <dbReference type="EMBL" id="KAH9426091.1"/>
    </source>
</evidence>
<dbReference type="InterPro" id="IPR009057">
    <property type="entry name" value="Homeodomain-like_sf"/>
</dbReference>
<gene>
    <name evidence="9" type="ORF">DERP_007031</name>
</gene>
<evidence type="ECO:0000256" key="1">
    <source>
        <dbReference type="ARBA" id="ARBA00004123"/>
    </source>
</evidence>
<keyword evidence="2 5" id="KW-0238">DNA-binding</keyword>
<accession>A0ABQ8JU27</accession>
<proteinExistence type="predicted"/>
<feature type="compositionally biased region" description="Polar residues" evidence="7">
    <location>
        <begin position="164"/>
        <end position="187"/>
    </location>
</feature>
<dbReference type="PANTHER" id="PTHR24333:SF11">
    <property type="entry name" value="HOMEOBOX PROTEIN BARH-LIKE 1B"/>
    <property type="match status" value="1"/>
</dbReference>
<feature type="region of interest" description="Disordered" evidence="7">
    <location>
        <begin position="146"/>
        <end position="211"/>
    </location>
</feature>
<dbReference type="Gene3D" id="1.10.10.60">
    <property type="entry name" value="Homeodomain-like"/>
    <property type="match status" value="1"/>
</dbReference>
<dbReference type="InterPro" id="IPR001356">
    <property type="entry name" value="HD"/>
</dbReference>
<dbReference type="InterPro" id="IPR050848">
    <property type="entry name" value="Homeobox_TF"/>
</dbReference>
<feature type="compositionally biased region" description="Low complexity" evidence="7">
    <location>
        <begin position="147"/>
        <end position="163"/>
    </location>
</feature>
<dbReference type="Pfam" id="PF00046">
    <property type="entry name" value="Homeodomain"/>
    <property type="match status" value="1"/>
</dbReference>
<dbReference type="Proteomes" id="UP000887458">
    <property type="component" value="Unassembled WGS sequence"/>
</dbReference>
<comment type="subcellular location">
    <subcellularLocation>
        <location evidence="1 5 6">Nucleus</location>
    </subcellularLocation>
</comment>
<evidence type="ECO:0000256" key="2">
    <source>
        <dbReference type="ARBA" id="ARBA00023125"/>
    </source>
</evidence>
<dbReference type="PRINTS" id="PR00024">
    <property type="entry name" value="HOMEOBOX"/>
</dbReference>
<dbReference type="SUPFAM" id="SSF46689">
    <property type="entry name" value="Homeodomain-like"/>
    <property type="match status" value="1"/>
</dbReference>
<feature type="region of interest" description="Disordered" evidence="7">
    <location>
        <begin position="266"/>
        <end position="300"/>
    </location>
</feature>